<accession>D2NU69</accession>
<keyword evidence="12 16" id="KW-0238">DNA-binding</keyword>
<dbReference type="Pfam" id="PF00817">
    <property type="entry name" value="IMS"/>
    <property type="match status" value="1"/>
</dbReference>
<dbReference type="EC" id="2.7.7.7" evidence="16"/>
<keyword evidence="8 16" id="KW-0479">Metal-binding</keyword>
<dbReference type="eggNOG" id="COG0389">
    <property type="taxonomic scope" value="Bacteria"/>
</dbReference>
<dbReference type="SUPFAM" id="SSF56672">
    <property type="entry name" value="DNA/RNA polymerases"/>
    <property type="match status" value="1"/>
</dbReference>
<feature type="compositionally biased region" description="Basic and acidic residues" evidence="17">
    <location>
        <begin position="468"/>
        <end position="479"/>
    </location>
</feature>
<dbReference type="InterPro" id="IPR043128">
    <property type="entry name" value="Rev_trsase/Diguanyl_cyclase"/>
</dbReference>
<feature type="site" description="Substrate discrimination" evidence="16">
    <location>
        <position position="37"/>
    </location>
</feature>
<reference evidence="19 20" key="3">
    <citation type="journal article" date="2010" name="Sequencing">
        <title>Complete Genome Sequence of Rothia mucilaginosa DY-18: A Clinical Isolate with Dense Meshwork-Like Structures from a Persistent Apical Periodontitis Lesion.</title>
        <authorList>
            <person name="Yamane K."/>
            <person name="Nambu T."/>
            <person name="Yamanaka T."/>
            <person name="Mashimo C."/>
            <person name="Sugimori C."/>
            <person name="Leung K.-P."/>
            <person name="Fukushima H."/>
        </authorList>
    </citation>
    <scope>NUCLEOTIDE SEQUENCE [LARGE SCALE GENOMIC DNA]</scope>
    <source>
        <strain evidence="19 20">DY-18</strain>
    </source>
</reference>
<evidence type="ECO:0000313" key="20">
    <source>
        <dbReference type="Proteomes" id="UP000001883"/>
    </source>
</evidence>
<dbReference type="GO" id="GO:0003887">
    <property type="term" value="F:DNA-directed DNA polymerase activity"/>
    <property type="evidence" value="ECO:0007669"/>
    <property type="project" value="UniProtKB-UniRule"/>
</dbReference>
<feature type="region of interest" description="Disordered" evidence="17">
    <location>
        <begin position="386"/>
        <end position="418"/>
    </location>
</feature>
<evidence type="ECO:0000256" key="4">
    <source>
        <dbReference type="ARBA" id="ARBA00022490"/>
    </source>
</evidence>
<evidence type="ECO:0000256" key="8">
    <source>
        <dbReference type="ARBA" id="ARBA00022723"/>
    </source>
</evidence>
<dbReference type="Gene3D" id="3.30.1490.100">
    <property type="entry name" value="DNA polymerase, Y-family, little finger domain"/>
    <property type="match status" value="1"/>
</dbReference>
<dbReference type="Gene3D" id="1.10.150.20">
    <property type="entry name" value="5' to 3' exonuclease, C-terminal subdomain"/>
    <property type="match status" value="1"/>
</dbReference>
<proteinExistence type="inferred from homology"/>
<keyword evidence="5 16" id="KW-0808">Transferase</keyword>
<dbReference type="Gene3D" id="3.40.1170.60">
    <property type="match status" value="1"/>
</dbReference>
<evidence type="ECO:0000256" key="17">
    <source>
        <dbReference type="SAM" id="MobiDB-lite"/>
    </source>
</evidence>
<evidence type="ECO:0000256" key="16">
    <source>
        <dbReference type="HAMAP-Rule" id="MF_01113"/>
    </source>
</evidence>
<dbReference type="PANTHER" id="PTHR11076:SF33">
    <property type="entry name" value="DNA POLYMERASE KAPPA"/>
    <property type="match status" value="1"/>
</dbReference>
<dbReference type="InterPro" id="IPR053848">
    <property type="entry name" value="IMS_HHH_1"/>
</dbReference>
<dbReference type="AlphaFoldDB" id="D2NU69"/>
<evidence type="ECO:0000256" key="12">
    <source>
        <dbReference type="ARBA" id="ARBA00023125"/>
    </source>
</evidence>
<protein>
    <recommendedName>
        <fullName evidence="16">DNA polymerase IV</fullName>
        <shortName evidence="16">Pol IV</shortName>
        <ecNumber evidence="16">2.7.7.7</ecNumber>
    </recommendedName>
</protein>
<evidence type="ECO:0000256" key="15">
    <source>
        <dbReference type="ARBA" id="ARBA00049244"/>
    </source>
</evidence>
<reference evidence="20" key="1">
    <citation type="submission" date="2009-07" db="EMBL/GenBank/DDBJ databases">
        <title>Complete genome sequence of Rothia mucilaginosa DJ.</title>
        <authorList>
            <person name="Yamane K."/>
            <person name="Nambu T."/>
            <person name="Mashimo C."/>
            <person name="Sugimori C."/>
            <person name="Yamanaka T."/>
            <person name="Leung K."/>
            <person name="Fukushima H."/>
        </authorList>
    </citation>
    <scope>NUCLEOTIDE SEQUENCE [LARGE SCALE GENOMIC DNA]</scope>
    <source>
        <strain evidence="20">DY-18</strain>
    </source>
</reference>
<dbReference type="NCBIfam" id="NF002677">
    <property type="entry name" value="PRK02406.1"/>
    <property type="match status" value="1"/>
</dbReference>
<dbReference type="PROSITE" id="PS50173">
    <property type="entry name" value="UMUC"/>
    <property type="match status" value="1"/>
</dbReference>
<dbReference type="GO" id="GO:0005829">
    <property type="term" value="C:cytosol"/>
    <property type="evidence" value="ECO:0007669"/>
    <property type="project" value="TreeGrafter"/>
</dbReference>
<sequence>MGVEAMRGGDMGQARTGKNSGARNGRVIMHLDMDAFFVNVELLENPALRGEPIIVAPLGPRSVVCSASYEARAHGVRSGMPLSRARNLSPNATVLPLRGDYRHYSRAVMAILNDLSPYVEQVSVDEAFVDLTGAYLHGQDPVALAQSARDRIAQELSLPSSAGVAPNKLLAKMASTGSKPNGLWVIPPERVQEFLDPRKVSNLWGVGVKSTEQLSRYGIHTIAQMRSMSLDWLKERFGTAQGEHLWAMARGIDERPVVTEREEKSMGGEHTFETDTTDAQEVSAAIRELSLKLGKRLRAAGKLAGGLSLKIRYSTFETHTRAIALNVPVDSGMQIASLALEALRADEILVGQAAPRALRLIGVRAEKLAHAEDGVQQTLFDSIESGANSRSIQTGSAQRRGGGAGNSPQNGTRTGAGIYSGSGIHLGSGARLVKSGRWSEVEHVMDAIHRKYSRESLKPASGVAGPEQKAEEKAGQKAK</sequence>
<dbReference type="GO" id="GO:0006281">
    <property type="term" value="P:DNA repair"/>
    <property type="evidence" value="ECO:0007669"/>
    <property type="project" value="UniProtKB-UniRule"/>
</dbReference>
<dbReference type="Pfam" id="PF11799">
    <property type="entry name" value="IMS_C"/>
    <property type="match status" value="1"/>
</dbReference>
<keyword evidence="7 16" id="KW-0235">DNA replication</keyword>
<dbReference type="InterPro" id="IPR036775">
    <property type="entry name" value="DNA_pol_Y-fam_lit_finger_sf"/>
</dbReference>
<dbReference type="Pfam" id="PF21999">
    <property type="entry name" value="IMS_HHH_1"/>
    <property type="match status" value="1"/>
</dbReference>
<keyword evidence="4 16" id="KW-0963">Cytoplasm</keyword>
<dbReference type="InterPro" id="IPR050116">
    <property type="entry name" value="DNA_polymerase-Y"/>
</dbReference>
<comment type="similarity">
    <text evidence="2 16">Belongs to the DNA polymerase type-Y family.</text>
</comment>
<evidence type="ECO:0000256" key="13">
    <source>
        <dbReference type="ARBA" id="ARBA00023204"/>
    </source>
</evidence>
<dbReference type="Gene3D" id="3.30.70.270">
    <property type="match status" value="3"/>
</dbReference>
<dbReference type="GO" id="GO:0009432">
    <property type="term" value="P:SOS response"/>
    <property type="evidence" value="ECO:0007669"/>
    <property type="project" value="TreeGrafter"/>
</dbReference>
<feature type="binding site" evidence="16">
    <location>
        <position position="32"/>
    </location>
    <ligand>
        <name>Mg(2+)</name>
        <dbReference type="ChEBI" id="CHEBI:18420"/>
    </ligand>
</feature>
<dbReference type="GO" id="GO:0006261">
    <property type="term" value="P:DNA-templated DNA replication"/>
    <property type="evidence" value="ECO:0007669"/>
    <property type="project" value="UniProtKB-UniRule"/>
</dbReference>
<dbReference type="GO" id="GO:0003684">
    <property type="term" value="F:damaged DNA binding"/>
    <property type="evidence" value="ECO:0007669"/>
    <property type="project" value="InterPro"/>
</dbReference>
<dbReference type="SUPFAM" id="SSF100879">
    <property type="entry name" value="Lesion bypass DNA polymerase (Y-family), little finger domain"/>
    <property type="match status" value="1"/>
</dbReference>
<dbReference type="InterPro" id="IPR001126">
    <property type="entry name" value="UmuC"/>
</dbReference>
<evidence type="ECO:0000313" key="19">
    <source>
        <dbReference type="EMBL" id="BAI65195.1"/>
    </source>
</evidence>
<comment type="subcellular location">
    <subcellularLocation>
        <location evidence="1 16">Cytoplasm</location>
    </subcellularLocation>
</comment>
<evidence type="ECO:0000256" key="14">
    <source>
        <dbReference type="ARBA" id="ARBA00025589"/>
    </source>
</evidence>
<dbReference type="Proteomes" id="UP000001883">
    <property type="component" value="Chromosome"/>
</dbReference>
<evidence type="ECO:0000256" key="6">
    <source>
        <dbReference type="ARBA" id="ARBA00022695"/>
    </source>
</evidence>
<comment type="subunit">
    <text evidence="16">Monomer.</text>
</comment>
<keyword evidence="3 16" id="KW-0515">Mutator protein</keyword>
<evidence type="ECO:0000256" key="3">
    <source>
        <dbReference type="ARBA" id="ARBA00022457"/>
    </source>
</evidence>
<dbReference type="CDD" id="cd03586">
    <property type="entry name" value="PolY_Pol_IV_kappa"/>
    <property type="match status" value="1"/>
</dbReference>
<keyword evidence="9 16" id="KW-0227">DNA damage</keyword>
<organism evidence="19 20">
    <name type="scientific">Rothia mucilaginosa (strain DY-18)</name>
    <name type="common">Stomatococcus mucilaginosus</name>
    <dbReference type="NCBI Taxonomy" id="680646"/>
    <lineage>
        <taxon>Bacteria</taxon>
        <taxon>Bacillati</taxon>
        <taxon>Actinomycetota</taxon>
        <taxon>Actinomycetes</taxon>
        <taxon>Micrococcales</taxon>
        <taxon>Micrococcaceae</taxon>
        <taxon>Rothia</taxon>
    </lineage>
</organism>
<evidence type="ECO:0000256" key="10">
    <source>
        <dbReference type="ARBA" id="ARBA00022842"/>
    </source>
</evidence>
<evidence type="ECO:0000256" key="9">
    <source>
        <dbReference type="ARBA" id="ARBA00022763"/>
    </source>
</evidence>
<keyword evidence="13 16" id="KW-0234">DNA repair</keyword>
<reference evidence="19 20" key="2">
    <citation type="journal article" date="2010" name="J Osaka Dent Univ">
        <title>Isolation and identification of Rothia mucilaginosa from persistent apical periodontitis lesions.</title>
        <authorList>
            <person name="Yamane K."/>
            <person name="Yoshida M."/>
            <person name="Fujihira T."/>
            <person name="Baba T."/>
            <person name="Tsuji N."/>
            <person name="Hayashi H."/>
            <person name="Sugimori C."/>
            <person name="Yamanaka T."/>
            <person name="Mashimo C."/>
            <person name="Nambu T."/>
            <person name="Kawai H."/>
            <person name="Fukushima H."/>
        </authorList>
    </citation>
    <scope>NUCLEOTIDE SEQUENCE [LARGE SCALE GENOMIC DNA]</scope>
    <source>
        <strain evidence="19 20">DY-18</strain>
    </source>
</reference>
<name>D2NU69_ROTMD</name>
<keyword evidence="6 16" id="KW-0548">Nucleotidyltransferase</keyword>
<keyword evidence="11 16" id="KW-0239">DNA-directed DNA polymerase</keyword>
<dbReference type="STRING" id="680646.RMDY18_13630"/>
<keyword evidence="20" id="KW-1185">Reference proteome</keyword>
<dbReference type="GO" id="GO:0000287">
    <property type="term" value="F:magnesium ion binding"/>
    <property type="evidence" value="ECO:0007669"/>
    <property type="project" value="UniProtKB-UniRule"/>
</dbReference>
<comment type="catalytic activity">
    <reaction evidence="15 16">
        <text>DNA(n) + a 2'-deoxyribonucleoside 5'-triphosphate = DNA(n+1) + diphosphate</text>
        <dbReference type="Rhea" id="RHEA:22508"/>
        <dbReference type="Rhea" id="RHEA-COMP:17339"/>
        <dbReference type="Rhea" id="RHEA-COMP:17340"/>
        <dbReference type="ChEBI" id="CHEBI:33019"/>
        <dbReference type="ChEBI" id="CHEBI:61560"/>
        <dbReference type="ChEBI" id="CHEBI:173112"/>
        <dbReference type="EC" id="2.7.7.7"/>
    </reaction>
</comment>
<evidence type="ECO:0000256" key="1">
    <source>
        <dbReference type="ARBA" id="ARBA00004496"/>
    </source>
</evidence>
<comment type="function">
    <text evidence="14 16">Poorly processive, error-prone DNA polymerase involved in untargeted mutagenesis. Copies undamaged DNA at stalled replication forks, which arise in vivo from mismatched or misaligned primer ends. These misaligned primers can be extended by PolIV. Exhibits no 3'-5' exonuclease (proofreading) activity. May be involved in translesional synthesis, in conjunction with the beta clamp from PolIII.</text>
</comment>
<evidence type="ECO:0000256" key="11">
    <source>
        <dbReference type="ARBA" id="ARBA00022932"/>
    </source>
</evidence>
<dbReference type="HOGENOM" id="CLU_012348_1_0_11"/>
<evidence type="ECO:0000256" key="2">
    <source>
        <dbReference type="ARBA" id="ARBA00010945"/>
    </source>
</evidence>
<dbReference type="GO" id="GO:0042276">
    <property type="term" value="P:error-prone translesion synthesis"/>
    <property type="evidence" value="ECO:0007669"/>
    <property type="project" value="TreeGrafter"/>
</dbReference>
<dbReference type="HAMAP" id="MF_01113">
    <property type="entry name" value="DNApol_IV"/>
    <property type="match status" value="1"/>
</dbReference>
<evidence type="ECO:0000259" key="18">
    <source>
        <dbReference type="PROSITE" id="PS50173"/>
    </source>
</evidence>
<feature type="region of interest" description="Disordered" evidence="17">
    <location>
        <begin position="1"/>
        <end position="21"/>
    </location>
</feature>
<dbReference type="InterPro" id="IPR017961">
    <property type="entry name" value="DNA_pol_Y-fam_little_finger"/>
</dbReference>
<keyword evidence="10 16" id="KW-0460">Magnesium</keyword>
<dbReference type="EMBL" id="AP011540">
    <property type="protein sequence ID" value="BAI65195.1"/>
    <property type="molecule type" value="Genomic_DNA"/>
</dbReference>
<dbReference type="PANTHER" id="PTHR11076">
    <property type="entry name" value="DNA REPAIR POLYMERASE UMUC / TRANSFERASE FAMILY MEMBER"/>
    <property type="match status" value="1"/>
</dbReference>
<dbReference type="InterPro" id="IPR043502">
    <property type="entry name" value="DNA/RNA_pol_sf"/>
</dbReference>
<gene>
    <name evidence="16" type="primary">dinB</name>
    <name evidence="19" type="ordered locus">RMDY18_13630</name>
</gene>
<feature type="binding site" evidence="16">
    <location>
        <position position="125"/>
    </location>
    <ligand>
        <name>Mg(2+)</name>
        <dbReference type="ChEBI" id="CHEBI:18420"/>
    </ligand>
</feature>
<feature type="domain" description="UmuC" evidence="18">
    <location>
        <begin position="28"/>
        <end position="207"/>
    </location>
</feature>
<dbReference type="InterPro" id="IPR022880">
    <property type="entry name" value="DNApol_IV"/>
</dbReference>
<feature type="active site" evidence="16">
    <location>
        <position position="126"/>
    </location>
</feature>
<comment type="cofactor">
    <cofactor evidence="16">
        <name>Mg(2+)</name>
        <dbReference type="ChEBI" id="CHEBI:18420"/>
    </cofactor>
    <text evidence="16">Binds 2 magnesium ions per subunit.</text>
</comment>
<evidence type="ECO:0000256" key="7">
    <source>
        <dbReference type="ARBA" id="ARBA00022705"/>
    </source>
</evidence>
<feature type="region of interest" description="Disordered" evidence="17">
    <location>
        <begin position="451"/>
        <end position="479"/>
    </location>
</feature>
<dbReference type="FunFam" id="3.30.1490.100:FF:000004">
    <property type="entry name" value="DNA polymerase IV"/>
    <property type="match status" value="1"/>
</dbReference>
<feature type="compositionally biased region" description="Polar residues" evidence="17">
    <location>
        <begin position="386"/>
        <end position="397"/>
    </location>
</feature>
<evidence type="ECO:0000256" key="5">
    <source>
        <dbReference type="ARBA" id="ARBA00022679"/>
    </source>
</evidence>
<dbReference type="KEGG" id="rmu:RMDY18_13630"/>